<evidence type="ECO:0000256" key="5">
    <source>
        <dbReference type="ARBA" id="ARBA00022729"/>
    </source>
</evidence>
<dbReference type="RefSeq" id="WP_183416321.1">
    <property type="nucleotide sequence ID" value="NZ_JACHXA010000004.1"/>
</dbReference>
<dbReference type="Gene3D" id="2.170.130.10">
    <property type="entry name" value="TonB-dependent receptor, plug domain"/>
    <property type="match status" value="1"/>
</dbReference>
<evidence type="ECO:0000313" key="15">
    <source>
        <dbReference type="EMBL" id="MBB3065498.1"/>
    </source>
</evidence>
<dbReference type="GO" id="GO:0015889">
    <property type="term" value="P:cobalamin transport"/>
    <property type="evidence" value="ECO:0007669"/>
    <property type="project" value="TreeGrafter"/>
</dbReference>
<evidence type="ECO:0000256" key="10">
    <source>
        <dbReference type="PROSITE-ProRule" id="PRU01360"/>
    </source>
</evidence>
<name>A0A839ST51_9PROT</name>
<evidence type="ECO:0000256" key="7">
    <source>
        <dbReference type="ARBA" id="ARBA00023077"/>
    </source>
</evidence>
<feature type="signal peptide" evidence="12">
    <location>
        <begin position="1"/>
        <end position="28"/>
    </location>
</feature>
<dbReference type="SUPFAM" id="SSF56935">
    <property type="entry name" value="Porins"/>
    <property type="match status" value="1"/>
</dbReference>
<dbReference type="InterPro" id="IPR039426">
    <property type="entry name" value="TonB-dep_rcpt-like"/>
</dbReference>
<evidence type="ECO:0000256" key="1">
    <source>
        <dbReference type="ARBA" id="ARBA00004571"/>
    </source>
</evidence>
<comment type="caution">
    <text evidence="15">The sequence shown here is derived from an EMBL/GenBank/DDBJ whole genome shotgun (WGS) entry which is preliminary data.</text>
</comment>
<sequence>MSLSKQALLYAGLISTVFSLAHVTSAAAQDSDVVSPSTPGKEIVVSASRVPMSANRVGSAVTVIDAEDLEDRQTQSVADVLQEVPGVAVTRSGGMGSLTEVRIRGAEANQTLVLIDGVRVNDPSRGNAFNLDNLLAVDLERIEVLRGPQSALYGSEAMGGVINIITRKGGPSRVSATLEAGTLESYRFSSSVSHSEENYSFYLGATRLNSDSVSALDRKMPGVSETDPYENTSINANLQFDVGRFVEVSLSGRYSDATVEFDPLVFDPNTFVSATQDEPGVFTDTVEATGRAQAKLTLFEGQWEQIVAAGISDIDTETTDPFFFLPVTSTEGQVREYLYQSNIFFATPEVANAEHTLILAFERLEEDAAGTFLSGGEDQSLASNSLIGEYELALWDSLFLGGSIRQQHNEKLFDDSTTYRATLAYLLADTDTRLHGSFGKAVKNPTLTELFGFGPGFTGNPNLQPESAIGWDIGIEQNFWDKRASIDVTYFDSTIEDLIVGTGNTAFNATGENRIKGLEVAGSIRPLPDLRLTASYTYTDSEDSNGQELIRRPRHMGSLNANYRFLDGRASVNLGLVHKGKQDDLNFATFPATRVGLDSYTTVNLGGSYDITEGVSLFARAENLTDAEQIDVFETRGPGLTAFVGLRIGFSPD</sequence>
<evidence type="ECO:0000256" key="4">
    <source>
        <dbReference type="ARBA" id="ARBA00022692"/>
    </source>
</evidence>
<dbReference type="InterPro" id="IPR000531">
    <property type="entry name" value="Beta-barrel_TonB"/>
</dbReference>
<feature type="domain" description="TonB-dependent receptor plug" evidence="14">
    <location>
        <begin position="56"/>
        <end position="161"/>
    </location>
</feature>
<comment type="similarity">
    <text evidence="10 11">Belongs to the TonB-dependent receptor family.</text>
</comment>
<evidence type="ECO:0000256" key="6">
    <source>
        <dbReference type="ARBA" id="ARBA00023065"/>
    </source>
</evidence>
<dbReference type="PANTHER" id="PTHR30069:SF53">
    <property type="entry name" value="COLICIN I RECEPTOR-RELATED"/>
    <property type="match status" value="1"/>
</dbReference>
<keyword evidence="6" id="KW-0406">Ion transport</keyword>
<dbReference type="Gene3D" id="2.40.170.20">
    <property type="entry name" value="TonB-dependent receptor, beta-barrel domain"/>
    <property type="match status" value="1"/>
</dbReference>
<organism evidence="15 16">
    <name type="scientific">Limibacillus halophilus</name>
    <dbReference type="NCBI Taxonomy" id="1579333"/>
    <lineage>
        <taxon>Bacteria</taxon>
        <taxon>Pseudomonadati</taxon>
        <taxon>Pseudomonadota</taxon>
        <taxon>Alphaproteobacteria</taxon>
        <taxon>Rhodospirillales</taxon>
        <taxon>Rhodovibrionaceae</taxon>
        <taxon>Limibacillus</taxon>
    </lineage>
</organism>
<proteinExistence type="inferred from homology"/>
<evidence type="ECO:0000313" key="16">
    <source>
        <dbReference type="Proteomes" id="UP000581135"/>
    </source>
</evidence>
<keyword evidence="8 10" id="KW-0472">Membrane</keyword>
<keyword evidence="4 10" id="KW-0812">Transmembrane</keyword>
<dbReference type="EMBL" id="JACHXA010000004">
    <property type="protein sequence ID" value="MBB3065498.1"/>
    <property type="molecule type" value="Genomic_DNA"/>
</dbReference>
<comment type="subcellular location">
    <subcellularLocation>
        <location evidence="1 10">Cell outer membrane</location>
        <topology evidence="1 10">Multi-pass membrane protein</topology>
    </subcellularLocation>
</comment>
<evidence type="ECO:0000256" key="8">
    <source>
        <dbReference type="ARBA" id="ARBA00023136"/>
    </source>
</evidence>
<reference evidence="15 16" key="1">
    <citation type="submission" date="2020-08" db="EMBL/GenBank/DDBJ databases">
        <title>Genomic Encyclopedia of Type Strains, Phase III (KMG-III): the genomes of soil and plant-associated and newly described type strains.</title>
        <authorList>
            <person name="Whitman W."/>
        </authorList>
    </citation>
    <scope>NUCLEOTIDE SEQUENCE [LARGE SCALE GENOMIC DNA]</scope>
    <source>
        <strain evidence="15 16">CECT 8803</strain>
    </source>
</reference>
<evidence type="ECO:0000256" key="12">
    <source>
        <dbReference type="SAM" id="SignalP"/>
    </source>
</evidence>
<evidence type="ECO:0000256" key="9">
    <source>
        <dbReference type="ARBA" id="ARBA00023237"/>
    </source>
</evidence>
<dbReference type="CDD" id="cd01347">
    <property type="entry name" value="ligand_gated_channel"/>
    <property type="match status" value="1"/>
</dbReference>
<dbReference type="Pfam" id="PF07715">
    <property type="entry name" value="Plug"/>
    <property type="match status" value="1"/>
</dbReference>
<accession>A0A839ST51</accession>
<keyword evidence="3 10" id="KW-1134">Transmembrane beta strand</keyword>
<evidence type="ECO:0000256" key="2">
    <source>
        <dbReference type="ARBA" id="ARBA00022448"/>
    </source>
</evidence>
<dbReference type="Pfam" id="PF00593">
    <property type="entry name" value="TonB_dep_Rec_b-barrel"/>
    <property type="match status" value="1"/>
</dbReference>
<keyword evidence="5 12" id="KW-0732">Signal</keyword>
<dbReference type="AlphaFoldDB" id="A0A839ST51"/>
<dbReference type="GO" id="GO:0009279">
    <property type="term" value="C:cell outer membrane"/>
    <property type="evidence" value="ECO:0007669"/>
    <property type="project" value="UniProtKB-SubCell"/>
</dbReference>
<feature type="chain" id="PRO_5032694954" evidence="12">
    <location>
        <begin position="29"/>
        <end position="653"/>
    </location>
</feature>
<dbReference type="PANTHER" id="PTHR30069">
    <property type="entry name" value="TONB-DEPENDENT OUTER MEMBRANE RECEPTOR"/>
    <property type="match status" value="1"/>
</dbReference>
<dbReference type="InterPro" id="IPR037066">
    <property type="entry name" value="Plug_dom_sf"/>
</dbReference>
<evidence type="ECO:0000256" key="11">
    <source>
        <dbReference type="RuleBase" id="RU003357"/>
    </source>
</evidence>
<keyword evidence="16" id="KW-1185">Reference proteome</keyword>
<evidence type="ECO:0000256" key="3">
    <source>
        <dbReference type="ARBA" id="ARBA00022452"/>
    </source>
</evidence>
<gene>
    <name evidence="15" type="ORF">FHR98_001785</name>
</gene>
<dbReference type="Proteomes" id="UP000581135">
    <property type="component" value="Unassembled WGS sequence"/>
</dbReference>
<evidence type="ECO:0000259" key="14">
    <source>
        <dbReference type="Pfam" id="PF07715"/>
    </source>
</evidence>
<keyword evidence="9 10" id="KW-0998">Cell outer membrane</keyword>
<dbReference type="InterPro" id="IPR036942">
    <property type="entry name" value="Beta-barrel_TonB_sf"/>
</dbReference>
<keyword evidence="7 11" id="KW-0798">TonB box</keyword>
<keyword evidence="2 10" id="KW-0813">Transport</keyword>
<dbReference type="GO" id="GO:0006811">
    <property type="term" value="P:monoatomic ion transport"/>
    <property type="evidence" value="ECO:0007669"/>
    <property type="project" value="UniProtKB-KW"/>
</dbReference>
<dbReference type="PROSITE" id="PS52016">
    <property type="entry name" value="TONB_DEPENDENT_REC_3"/>
    <property type="match status" value="1"/>
</dbReference>
<evidence type="ECO:0000259" key="13">
    <source>
        <dbReference type="Pfam" id="PF00593"/>
    </source>
</evidence>
<feature type="domain" description="TonB-dependent receptor-like beta-barrel" evidence="13">
    <location>
        <begin position="200"/>
        <end position="624"/>
    </location>
</feature>
<protein>
    <submittedName>
        <fullName evidence="15">Vitamin B12 transporter</fullName>
    </submittedName>
</protein>
<dbReference type="InterPro" id="IPR012910">
    <property type="entry name" value="Plug_dom"/>
</dbReference>